<dbReference type="CDD" id="cd05154">
    <property type="entry name" value="ACAD10_11_N-like"/>
    <property type="match status" value="1"/>
</dbReference>
<dbReference type="Pfam" id="PF01636">
    <property type="entry name" value="APH"/>
    <property type="match status" value="1"/>
</dbReference>
<evidence type="ECO:0000313" key="2">
    <source>
        <dbReference type="EMBL" id="GAA0415533.1"/>
    </source>
</evidence>
<dbReference type="InterPro" id="IPR011009">
    <property type="entry name" value="Kinase-like_dom_sf"/>
</dbReference>
<sequence length="347" mass="37434">MGPRDDDGTPGIDLARLRPWFARAVPQARTDELSATLITGGKSNLTYRLTDGTATWILRRPPLGHVLSTAHDMGREYTVMSALAGTAVPVPRLHGLCRDAGVLGAEFYVMEAVAGTPYRTAAELEPLGEQRVRAISTSLVDTLADLHEVDPDAVGLGGFGRPEGFLTRQVARWRRQLDASYSRDLPAADRLHAALEARAPAADAASRPGIVHGDFRLDNVLIDGDDRLRAVIDWEMAAVGDPVTDLALMLLYARLARLVGEVVAADASNAPGYPTESEIIARYDARTRRDLGDLGFYLGLAAFKLAAILEGIHCRHMRGQTVGPGFDRIGEVIHPLLDAGLAALRDH</sequence>
<evidence type="ECO:0000313" key="3">
    <source>
        <dbReference type="Proteomes" id="UP001500879"/>
    </source>
</evidence>
<dbReference type="InterPro" id="IPR041726">
    <property type="entry name" value="ACAD10_11_N"/>
</dbReference>
<dbReference type="Gene3D" id="3.30.200.20">
    <property type="entry name" value="Phosphorylase Kinase, domain 1"/>
    <property type="match status" value="1"/>
</dbReference>
<dbReference type="PANTHER" id="PTHR47829:SF1">
    <property type="entry name" value="HAD FAMILY PHOSPHATASE"/>
    <property type="match status" value="1"/>
</dbReference>
<organism evidence="2 3">
    <name type="scientific">Streptomyces luteireticuli</name>
    <dbReference type="NCBI Taxonomy" id="173858"/>
    <lineage>
        <taxon>Bacteria</taxon>
        <taxon>Bacillati</taxon>
        <taxon>Actinomycetota</taxon>
        <taxon>Actinomycetes</taxon>
        <taxon>Kitasatosporales</taxon>
        <taxon>Streptomycetaceae</taxon>
        <taxon>Streptomyces</taxon>
    </lineage>
</organism>
<feature type="domain" description="Aminoglycoside phosphotransferase" evidence="1">
    <location>
        <begin position="35"/>
        <end position="273"/>
    </location>
</feature>
<dbReference type="Gene3D" id="3.90.1200.10">
    <property type="match status" value="1"/>
</dbReference>
<evidence type="ECO:0000259" key="1">
    <source>
        <dbReference type="Pfam" id="PF01636"/>
    </source>
</evidence>
<comment type="caution">
    <text evidence="2">The sequence shown here is derived from an EMBL/GenBank/DDBJ whole genome shotgun (WGS) entry which is preliminary data.</text>
</comment>
<dbReference type="EMBL" id="BAAABX010000048">
    <property type="protein sequence ID" value="GAA0415533.1"/>
    <property type="molecule type" value="Genomic_DNA"/>
</dbReference>
<dbReference type="SUPFAM" id="SSF56112">
    <property type="entry name" value="Protein kinase-like (PK-like)"/>
    <property type="match status" value="1"/>
</dbReference>
<gene>
    <name evidence="2" type="ORF">GCM10010357_41050</name>
</gene>
<protein>
    <submittedName>
        <fullName evidence="2">Phosphotransferase family protein</fullName>
    </submittedName>
</protein>
<keyword evidence="3" id="KW-1185">Reference proteome</keyword>
<name>A0ABN0YWV4_9ACTN</name>
<dbReference type="InterPro" id="IPR002575">
    <property type="entry name" value="Aminoglycoside_PTrfase"/>
</dbReference>
<dbReference type="Proteomes" id="UP001500879">
    <property type="component" value="Unassembled WGS sequence"/>
</dbReference>
<dbReference type="RefSeq" id="WP_344026469.1">
    <property type="nucleotide sequence ID" value="NZ_BAAABX010000048.1"/>
</dbReference>
<reference evidence="2 3" key="1">
    <citation type="journal article" date="2019" name="Int. J. Syst. Evol. Microbiol.">
        <title>The Global Catalogue of Microorganisms (GCM) 10K type strain sequencing project: providing services to taxonomists for standard genome sequencing and annotation.</title>
        <authorList>
            <consortium name="The Broad Institute Genomics Platform"/>
            <consortium name="The Broad Institute Genome Sequencing Center for Infectious Disease"/>
            <person name="Wu L."/>
            <person name="Ma J."/>
        </authorList>
    </citation>
    <scope>NUCLEOTIDE SEQUENCE [LARGE SCALE GENOMIC DNA]</scope>
    <source>
        <strain evidence="2 3">JCM 4788</strain>
    </source>
</reference>
<dbReference type="InterPro" id="IPR052898">
    <property type="entry name" value="ACAD10-like"/>
</dbReference>
<dbReference type="PANTHER" id="PTHR47829">
    <property type="entry name" value="HYDROLASE, PUTATIVE (AFU_ORTHOLOGUE AFUA_1G12880)-RELATED"/>
    <property type="match status" value="1"/>
</dbReference>
<accession>A0ABN0YWV4</accession>
<proteinExistence type="predicted"/>